<keyword evidence="2" id="KW-1185">Reference proteome</keyword>
<organism evidence="1 2">
    <name type="scientific">Gordonia crocea</name>
    <dbReference type="NCBI Taxonomy" id="589162"/>
    <lineage>
        <taxon>Bacteria</taxon>
        <taxon>Bacillati</taxon>
        <taxon>Actinomycetota</taxon>
        <taxon>Actinomycetes</taxon>
        <taxon>Mycobacteriales</taxon>
        <taxon>Gordoniaceae</taxon>
        <taxon>Gordonia</taxon>
    </lineage>
</organism>
<proteinExistence type="predicted"/>
<dbReference type="Proteomes" id="UP000444980">
    <property type="component" value="Unassembled WGS sequence"/>
</dbReference>
<protein>
    <submittedName>
        <fullName evidence="1">Uncharacterized protein</fullName>
    </submittedName>
</protein>
<sequence>MRPREENPTRPFPFEGTRLKLMGTMTKKLSSIALAVATTGAALVGTGVAAPDAAAQIAGGEYVYTAVTKTPYGSVPASQDATVRGNKLVSHSPTGPVVFTITPTATGGKFRLRDNVFNDSGISRHGPTVREPENELCHISHWSNKFLVGAPIVQRPGRRKVGSHGYQRSH</sequence>
<accession>A0A7I9UUM6</accession>
<comment type="caution">
    <text evidence="1">The sequence shown here is derived from an EMBL/GenBank/DDBJ whole genome shotgun (WGS) entry which is preliminary data.</text>
</comment>
<reference evidence="2" key="1">
    <citation type="submission" date="2019-06" db="EMBL/GenBank/DDBJ databases">
        <title>Gordonia isolated from sludge of a wastewater treatment plant.</title>
        <authorList>
            <person name="Tamura T."/>
            <person name="Aoyama K."/>
            <person name="Kang Y."/>
            <person name="Saito S."/>
            <person name="Akiyama N."/>
            <person name="Yazawa K."/>
            <person name="Gonoi T."/>
            <person name="Mikami Y."/>
        </authorList>
    </citation>
    <scope>NUCLEOTIDE SEQUENCE [LARGE SCALE GENOMIC DNA]</scope>
    <source>
        <strain evidence="2">NBRC 107697</strain>
    </source>
</reference>
<dbReference type="AlphaFoldDB" id="A0A7I9UUM6"/>
<dbReference type="EMBL" id="BJOU01000001">
    <property type="protein sequence ID" value="GED96808.1"/>
    <property type="molecule type" value="Genomic_DNA"/>
</dbReference>
<evidence type="ECO:0000313" key="2">
    <source>
        <dbReference type="Proteomes" id="UP000444980"/>
    </source>
</evidence>
<gene>
    <name evidence="1" type="ORF">nbrc107697_08470</name>
</gene>
<evidence type="ECO:0000313" key="1">
    <source>
        <dbReference type="EMBL" id="GED96808.1"/>
    </source>
</evidence>
<name>A0A7I9UUM6_9ACTN</name>